<proteinExistence type="predicted"/>
<dbReference type="OrthoDB" id="9800188at2"/>
<dbReference type="InterPro" id="IPR029069">
    <property type="entry name" value="HotDog_dom_sf"/>
</dbReference>
<comment type="caution">
    <text evidence="1">The sequence shown here is derived from an EMBL/GenBank/DDBJ whole genome shotgun (WGS) entry which is preliminary data.</text>
</comment>
<gene>
    <name evidence="1" type="ORF">DFR28_1011110</name>
</gene>
<dbReference type="Pfam" id="PF22817">
    <property type="entry name" value="ApeP-like"/>
    <property type="match status" value="1"/>
</dbReference>
<dbReference type="PIRSF" id="PIRSF020565">
    <property type="entry name" value="3Ho_Ac_ACP_DH_prd"/>
    <property type="match status" value="1"/>
</dbReference>
<evidence type="ECO:0000313" key="1">
    <source>
        <dbReference type="EMBL" id="RBP53721.1"/>
    </source>
</evidence>
<dbReference type="InParanoid" id="A0A395JPZ4"/>
<dbReference type="SUPFAM" id="SSF54637">
    <property type="entry name" value="Thioesterase/thiol ester dehydrase-isomerase"/>
    <property type="match status" value="1"/>
</dbReference>
<dbReference type="InterPro" id="IPR016776">
    <property type="entry name" value="ApeP-like_dehydratase"/>
</dbReference>
<dbReference type="Gene3D" id="3.10.129.10">
    <property type="entry name" value="Hotdog Thioesterase"/>
    <property type="match status" value="1"/>
</dbReference>
<protein>
    <submittedName>
        <fullName evidence="1">Putative hotdog family 3-hydroxylacyl-ACP dehydratase</fullName>
    </submittedName>
</protein>
<name>A0A395JPZ4_9GAMM</name>
<organism evidence="1 2">
    <name type="scientific">Arenicella xantha</name>
    <dbReference type="NCBI Taxonomy" id="644221"/>
    <lineage>
        <taxon>Bacteria</taxon>
        <taxon>Pseudomonadati</taxon>
        <taxon>Pseudomonadota</taxon>
        <taxon>Gammaproteobacteria</taxon>
        <taxon>Arenicellales</taxon>
        <taxon>Arenicellaceae</taxon>
        <taxon>Arenicella</taxon>
    </lineage>
</organism>
<evidence type="ECO:0000313" key="2">
    <source>
        <dbReference type="Proteomes" id="UP000253083"/>
    </source>
</evidence>
<keyword evidence="2" id="KW-1185">Reference proteome</keyword>
<dbReference type="RefSeq" id="WP_113953261.1">
    <property type="nucleotide sequence ID" value="NZ_QNRT01000001.1"/>
</dbReference>
<accession>A0A395JPZ4</accession>
<dbReference type="Proteomes" id="UP000253083">
    <property type="component" value="Unassembled WGS sequence"/>
</dbReference>
<dbReference type="EMBL" id="QNRT01000001">
    <property type="protein sequence ID" value="RBP53721.1"/>
    <property type="molecule type" value="Genomic_DNA"/>
</dbReference>
<reference evidence="1 2" key="1">
    <citation type="submission" date="2018-06" db="EMBL/GenBank/DDBJ databases">
        <title>Genomic Encyclopedia of Type Strains, Phase IV (KMG-IV): sequencing the most valuable type-strain genomes for metagenomic binning, comparative biology and taxonomic classification.</title>
        <authorList>
            <person name="Goeker M."/>
        </authorList>
    </citation>
    <scope>NUCLEOTIDE SEQUENCE [LARGE SCALE GENOMIC DNA]</scope>
    <source>
        <strain evidence="1 2">DSM 24032</strain>
    </source>
</reference>
<dbReference type="AlphaFoldDB" id="A0A395JPZ4"/>
<sequence length="153" mass="17056">MNNPRFDPEILQLIPHREPMLLINRLVDVSATRSEALVLIDRDTPFWLEERGVPAWIGLEYMGQTAALIAGYQQRQGLTAPHLGFLMGSRKYQTSAAFFATGQNLRVVCEQAALVGESLATFNCTISTQESNRTLGQTVATAMLSVYRRPLED</sequence>